<dbReference type="InterPro" id="IPR051922">
    <property type="entry name" value="Bact_Sporulation_Assoc"/>
</dbReference>
<dbReference type="PANTHER" id="PTHR30032:SF8">
    <property type="entry name" value="GERMINATION-SPECIFIC N-ACETYLMURAMOYL-L-ALANINE AMIDASE"/>
    <property type="match status" value="1"/>
</dbReference>
<sequence length="670" mass="74035">MKRRNKFIMFILTFSLATSSSIYSPKAASAISRQEAQDRAYKMAYTQWHYNKDLNGKTYGYIQLPEHLRDKTDSTETGIPYNYGGSDGIDTTSNRLWSNFSEALTKGATAGNVRFEGGYKGETAGIDSASFIQSSLKIAGGKLTSYTLKDYLDPISFDDLRNMDVLLNRGDSAAFFQGWVYDDYGNVIGAATLEATIDNTDGTGQKVKEFYRSKDYLMNNYKAYRYKYINSDYIESNSAQPTLESPLYRQAVDKKSGKVFFDWNFNDTRSNGYQSEYRIRIYKGDLNNSSDQSGLLVKEISGTTQVTETTVYLNNMAEGNYYFILETKNNRGYWSNPVLSPLNFVNGTSTVPSKINKTERFGGQDRYETSKIIAEENFKNVDLKNVVIASGNDFPDGLSGVTLARRLNSPLLLVDKNPQDSQVVLQYITKNLNKNGKIYILGGQGAVDSSYVEYFTKQGYSGNNIIRVGGLDRNDTSVKIAQTLNLPKGMPVIVTNDSMFADALSISSKAGASQMPILLTSKDSLNETVENYIKNQQPSTVYIVGGAGVVSENIKNKISNITSSKIVRLGGLDRYDTNEKINDYFYSGNLNRVFLANGENFPDSLSGSAAAAFNNGAPLVLVSDISYVNGARSINKLTGSNRFTLDILGGNGIVSNYLVSKINNAAVKLQ</sequence>
<dbReference type="Proteomes" id="UP001281656">
    <property type="component" value="Unassembled WGS sequence"/>
</dbReference>
<organism evidence="2 3">
    <name type="scientific">Clostridium tanneri</name>
    <dbReference type="NCBI Taxonomy" id="3037988"/>
    <lineage>
        <taxon>Bacteria</taxon>
        <taxon>Bacillati</taxon>
        <taxon>Bacillota</taxon>
        <taxon>Clostridia</taxon>
        <taxon>Eubacteriales</taxon>
        <taxon>Clostridiaceae</taxon>
        <taxon>Clostridium</taxon>
    </lineage>
</organism>
<name>A0ABU4JWP8_9CLOT</name>
<feature type="signal peptide" evidence="1">
    <location>
        <begin position="1"/>
        <end position="20"/>
    </location>
</feature>
<accession>A0ABU4JWP8</accession>
<proteinExistence type="predicted"/>
<reference evidence="2 3" key="1">
    <citation type="submission" date="2023-04" db="EMBL/GenBank/DDBJ databases">
        <title>Clostridium tannerae sp. nov., isolated from the fecal material of an alpaca.</title>
        <authorList>
            <person name="Miller S."/>
            <person name="Hendry M."/>
            <person name="King J."/>
            <person name="Sankaranarayanan K."/>
            <person name="Lawson P.A."/>
        </authorList>
    </citation>
    <scope>NUCLEOTIDE SEQUENCE [LARGE SCALE GENOMIC DNA]</scope>
    <source>
        <strain evidence="2 3">A1-XYC3</strain>
    </source>
</reference>
<dbReference type="RefSeq" id="WP_318798882.1">
    <property type="nucleotide sequence ID" value="NZ_JARUJP010000023.1"/>
</dbReference>
<dbReference type="InterPro" id="IPR007253">
    <property type="entry name" value="Cell_wall-bd_2"/>
</dbReference>
<dbReference type="PANTHER" id="PTHR30032">
    <property type="entry name" value="N-ACETYLMURAMOYL-L-ALANINE AMIDASE-RELATED"/>
    <property type="match status" value="1"/>
</dbReference>
<evidence type="ECO:0000313" key="2">
    <source>
        <dbReference type="EMBL" id="MDW8802567.1"/>
    </source>
</evidence>
<keyword evidence="3" id="KW-1185">Reference proteome</keyword>
<evidence type="ECO:0000313" key="3">
    <source>
        <dbReference type="Proteomes" id="UP001281656"/>
    </source>
</evidence>
<gene>
    <name evidence="2" type="ORF">P8V03_15575</name>
</gene>
<dbReference type="Pfam" id="PF04122">
    <property type="entry name" value="CW_binding_2"/>
    <property type="match status" value="3"/>
</dbReference>
<keyword evidence="1" id="KW-0732">Signal</keyword>
<dbReference type="EMBL" id="JARUJP010000023">
    <property type="protein sequence ID" value="MDW8802567.1"/>
    <property type="molecule type" value="Genomic_DNA"/>
</dbReference>
<dbReference type="Gene3D" id="3.40.50.12090">
    <property type="match status" value="2"/>
</dbReference>
<protein>
    <submittedName>
        <fullName evidence="2">Cell wall-binding repeat-containing protein</fullName>
    </submittedName>
</protein>
<comment type="caution">
    <text evidence="2">The sequence shown here is derived from an EMBL/GenBank/DDBJ whole genome shotgun (WGS) entry which is preliminary data.</text>
</comment>
<feature type="chain" id="PRO_5045963440" evidence="1">
    <location>
        <begin position="21"/>
        <end position="670"/>
    </location>
</feature>
<evidence type="ECO:0000256" key="1">
    <source>
        <dbReference type="SAM" id="SignalP"/>
    </source>
</evidence>